<feature type="non-terminal residue" evidence="1">
    <location>
        <position position="1"/>
    </location>
</feature>
<comment type="caution">
    <text evidence="1">The sequence shown here is derived from an EMBL/GenBank/DDBJ whole genome shotgun (WGS) entry which is preliminary data.</text>
</comment>
<protein>
    <submittedName>
        <fullName evidence="1">Uncharacterized protein</fullName>
    </submittedName>
</protein>
<dbReference type="AlphaFoldDB" id="A0A315VIT2"/>
<dbReference type="EMBL" id="NHOQ01001678">
    <property type="protein sequence ID" value="PWA23002.1"/>
    <property type="molecule type" value="Genomic_DNA"/>
</dbReference>
<reference evidence="1 2" key="1">
    <citation type="journal article" date="2018" name="G3 (Bethesda)">
        <title>A High-Quality Reference Genome for the Invasive Mosquitofish Gambusia affinis Using a Chicago Library.</title>
        <authorList>
            <person name="Hoffberg S.L."/>
            <person name="Troendle N.J."/>
            <person name="Glenn T.C."/>
            <person name="Mahmud O."/>
            <person name="Louha S."/>
            <person name="Chalopin D."/>
            <person name="Bennetzen J.L."/>
            <person name="Mauricio R."/>
        </authorList>
    </citation>
    <scope>NUCLEOTIDE SEQUENCE [LARGE SCALE GENOMIC DNA]</scope>
    <source>
        <strain evidence="1">NE01/NJP1002.9</strain>
        <tissue evidence="1">Muscle</tissue>
    </source>
</reference>
<evidence type="ECO:0000313" key="1">
    <source>
        <dbReference type="EMBL" id="PWA23002.1"/>
    </source>
</evidence>
<accession>A0A315VIT2</accession>
<evidence type="ECO:0000313" key="2">
    <source>
        <dbReference type="Proteomes" id="UP000250572"/>
    </source>
</evidence>
<gene>
    <name evidence="1" type="ORF">CCH79_00002036</name>
</gene>
<name>A0A315VIT2_GAMAF</name>
<feature type="non-terminal residue" evidence="1">
    <location>
        <position position="348"/>
    </location>
</feature>
<sequence>IDRNQVLQNIKVRKPTKKDCWWIHSSNNDNCPRGTNKCGPHCIVPIYLNRLGVAAVGAAVAVPGERSETLLQDHEEAGVERLQDVRAVGRQAKEDDALFLSRLHHLQAHRRLVAVEDQQQRTLLCCMKEKIFRPPVKGIRWALSLVAHSSWIGLGVDNKRRNVLSSCVEASQDRDVVPGAWRWLVAQTRGLGEDGLPPAQLVARLATVVDLARRVAEPVCVCERAQQTKELIHRFLPDTHCPPTHNIVCRLNSNVLFLPFSKIEPPRLAHGNPCLDMYKENSTSSFSSAEVMSRAGPLRLPGVTRPLTLSPSEDLGTPNSLAACLTVHLPDFTSISARSMASSKPWSV</sequence>
<proteinExistence type="predicted"/>
<keyword evidence="2" id="KW-1185">Reference proteome</keyword>
<organism evidence="1 2">
    <name type="scientific">Gambusia affinis</name>
    <name type="common">Western mosquitofish</name>
    <name type="synonym">Heterandria affinis</name>
    <dbReference type="NCBI Taxonomy" id="33528"/>
    <lineage>
        <taxon>Eukaryota</taxon>
        <taxon>Metazoa</taxon>
        <taxon>Chordata</taxon>
        <taxon>Craniata</taxon>
        <taxon>Vertebrata</taxon>
        <taxon>Euteleostomi</taxon>
        <taxon>Actinopterygii</taxon>
        <taxon>Neopterygii</taxon>
        <taxon>Teleostei</taxon>
        <taxon>Neoteleostei</taxon>
        <taxon>Acanthomorphata</taxon>
        <taxon>Ovalentaria</taxon>
        <taxon>Atherinomorphae</taxon>
        <taxon>Cyprinodontiformes</taxon>
        <taxon>Poeciliidae</taxon>
        <taxon>Poeciliinae</taxon>
        <taxon>Gambusia</taxon>
    </lineage>
</organism>
<dbReference type="Proteomes" id="UP000250572">
    <property type="component" value="Unassembled WGS sequence"/>
</dbReference>